<feature type="domain" description="Riboflavin kinase" evidence="16">
    <location>
        <begin position="183"/>
        <end position="313"/>
    </location>
</feature>
<keyword evidence="6 15" id="KW-0808">Transferase</keyword>
<evidence type="ECO:0000256" key="11">
    <source>
        <dbReference type="ARBA" id="ARBA00022840"/>
    </source>
</evidence>
<dbReference type="GO" id="GO:0009398">
    <property type="term" value="P:FMN biosynthetic process"/>
    <property type="evidence" value="ECO:0007669"/>
    <property type="project" value="UniProtKB-UniRule"/>
</dbReference>
<evidence type="ECO:0000256" key="1">
    <source>
        <dbReference type="ARBA" id="ARBA00002121"/>
    </source>
</evidence>
<dbReference type="InterPro" id="IPR015864">
    <property type="entry name" value="FAD_synthase"/>
</dbReference>
<dbReference type="SUPFAM" id="SSF82114">
    <property type="entry name" value="Riboflavin kinase-like"/>
    <property type="match status" value="1"/>
</dbReference>
<evidence type="ECO:0000256" key="3">
    <source>
        <dbReference type="ARBA" id="ARBA00005201"/>
    </source>
</evidence>
<dbReference type="NCBIfam" id="TIGR00083">
    <property type="entry name" value="ribF"/>
    <property type="match status" value="1"/>
</dbReference>
<dbReference type="Gene3D" id="3.40.50.620">
    <property type="entry name" value="HUPs"/>
    <property type="match status" value="1"/>
</dbReference>
<evidence type="ECO:0000256" key="7">
    <source>
        <dbReference type="ARBA" id="ARBA00022695"/>
    </source>
</evidence>
<dbReference type="InterPro" id="IPR002606">
    <property type="entry name" value="Riboflavin_kinase_bac"/>
</dbReference>
<evidence type="ECO:0000256" key="5">
    <source>
        <dbReference type="ARBA" id="ARBA00022643"/>
    </source>
</evidence>
<keyword evidence="4 15" id="KW-0285">Flavoprotein</keyword>
<evidence type="ECO:0000256" key="12">
    <source>
        <dbReference type="ARBA" id="ARBA00023268"/>
    </source>
</evidence>
<dbReference type="CDD" id="cd02064">
    <property type="entry name" value="FAD_synthetase_N"/>
    <property type="match status" value="1"/>
</dbReference>
<keyword evidence="10 15" id="KW-0274">FAD</keyword>
<evidence type="ECO:0000256" key="8">
    <source>
        <dbReference type="ARBA" id="ARBA00022741"/>
    </source>
</evidence>
<evidence type="ECO:0000256" key="14">
    <source>
        <dbReference type="ARBA" id="ARBA00049494"/>
    </source>
</evidence>
<dbReference type="UniPathway" id="UPA00277">
    <property type="reaction ID" value="UER00407"/>
</dbReference>
<keyword evidence="12" id="KW-0511">Multifunctional enzyme</keyword>
<evidence type="ECO:0000256" key="15">
    <source>
        <dbReference type="PIRNR" id="PIRNR004491"/>
    </source>
</evidence>
<dbReference type="PIRSF" id="PIRSF004491">
    <property type="entry name" value="FAD_Synth"/>
    <property type="match status" value="1"/>
</dbReference>
<dbReference type="GO" id="GO:0006747">
    <property type="term" value="P:FAD biosynthetic process"/>
    <property type="evidence" value="ECO:0007669"/>
    <property type="project" value="UniProtKB-UniRule"/>
</dbReference>
<dbReference type="EC" id="2.7.7.2" evidence="15"/>
<name>A0A1U7CPD7_9BACT</name>
<dbReference type="KEGG" id="pbor:BSF38_02294"/>
<dbReference type="NCBIfam" id="TIGR00125">
    <property type="entry name" value="cyt_tran_rel"/>
    <property type="match status" value="1"/>
</dbReference>
<dbReference type="InterPro" id="IPR023465">
    <property type="entry name" value="Riboflavin_kinase_dom_sf"/>
</dbReference>
<dbReference type="InterPro" id="IPR023468">
    <property type="entry name" value="Riboflavin_kinase"/>
</dbReference>
<keyword evidence="5 15" id="KW-0288">FMN</keyword>
<evidence type="ECO:0000256" key="2">
    <source>
        <dbReference type="ARBA" id="ARBA00004726"/>
    </source>
</evidence>
<dbReference type="UniPathway" id="UPA00276">
    <property type="reaction ID" value="UER00406"/>
</dbReference>
<dbReference type="GO" id="GO:0008531">
    <property type="term" value="F:riboflavin kinase activity"/>
    <property type="evidence" value="ECO:0007669"/>
    <property type="project" value="UniProtKB-UniRule"/>
</dbReference>
<dbReference type="RefSeq" id="WP_076345694.1">
    <property type="nucleotide sequence ID" value="NZ_CP019082.1"/>
</dbReference>
<evidence type="ECO:0000256" key="10">
    <source>
        <dbReference type="ARBA" id="ARBA00022827"/>
    </source>
</evidence>
<dbReference type="PANTHER" id="PTHR22749:SF6">
    <property type="entry name" value="RIBOFLAVIN KINASE"/>
    <property type="match status" value="1"/>
</dbReference>
<dbReference type="SMART" id="SM00904">
    <property type="entry name" value="Flavokinase"/>
    <property type="match status" value="1"/>
</dbReference>
<evidence type="ECO:0000256" key="9">
    <source>
        <dbReference type="ARBA" id="ARBA00022777"/>
    </source>
</evidence>
<proteinExistence type="inferred from homology"/>
<reference evidence="18" key="1">
    <citation type="submission" date="2016-12" db="EMBL/GenBank/DDBJ databases">
        <title>Comparative genomics of four Isosphaeraceae planctomycetes: a common pool of plasmids and glycoside hydrolase genes.</title>
        <authorList>
            <person name="Ivanova A."/>
        </authorList>
    </citation>
    <scope>NUCLEOTIDE SEQUENCE [LARGE SCALE GENOMIC DNA]</scope>
    <source>
        <strain evidence="18">PX4</strain>
    </source>
</reference>
<dbReference type="PANTHER" id="PTHR22749">
    <property type="entry name" value="RIBOFLAVIN KINASE/FMN ADENYLYLTRANSFERASE"/>
    <property type="match status" value="1"/>
</dbReference>
<dbReference type="OrthoDB" id="9803667at2"/>
<keyword evidence="9 15" id="KW-0418">Kinase</keyword>
<dbReference type="STRING" id="1387353.BSF38_02294"/>
<sequence length="315" mass="34107">MITIENVRDFPASARGAYVTIGNFDGVHRGHGRLIAELRSQADAAGVPAVAVTFDPHPVALLRPDKAPLPLVWQEREYELLKAAGASEVAVFRTGPWLLELSARAFFEQVILGQFAARGLVEGPNFFFGRDRRGDVETLGRWCAEKGLAFDVAEPTFDAGRLISSSRIREALVDGDVAEARRLLGRPYRIRGVVSHGAGRGAGIGVPTANLEEVDTLIPGDGVYAATALVPGDDPGDEPRSWPAACNIGPNPTFGEQVRKVEAHLIDFKGDLYGRTVELDFLEHLRPTRTFAGLDDLLGQIRLDVEAARRLAANP</sequence>
<dbReference type="InterPro" id="IPR015865">
    <property type="entry name" value="Riboflavin_kinase_bac/euk"/>
</dbReference>
<comment type="similarity">
    <text evidence="15">Belongs to the ribF family.</text>
</comment>
<comment type="pathway">
    <text evidence="2 15">Cofactor biosynthesis; FAD biosynthesis; FAD from FMN: step 1/1.</text>
</comment>
<evidence type="ECO:0000259" key="16">
    <source>
        <dbReference type="SMART" id="SM00904"/>
    </source>
</evidence>
<dbReference type="GO" id="GO:0005524">
    <property type="term" value="F:ATP binding"/>
    <property type="evidence" value="ECO:0007669"/>
    <property type="project" value="UniProtKB-UniRule"/>
</dbReference>
<accession>A0A1U7CPD7</accession>
<dbReference type="InterPro" id="IPR004821">
    <property type="entry name" value="Cyt_trans-like"/>
</dbReference>
<dbReference type="Proteomes" id="UP000186309">
    <property type="component" value="Chromosome"/>
</dbReference>
<keyword evidence="7 15" id="KW-0548">Nucleotidyltransferase</keyword>
<dbReference type="Gene3D" id="2.40.30.30">
    <property type="entry name" value="Riboflavin kinase-like"/>
    <property type="match status" value="1"/>
</dbReference>
<comment type="catalytic activity">
    <reaction evidence="14 15">
        <text>FMN + ATP + H(+) = FAD + diphosphate</text>
        <dbReference type="Rhea" id="RHEA:17237"/>
        <dbReference type="ChEBI" id="CHEBI:15378"/>
        <dbReference type="ChEBI" id="CHEBI:30616"/>
        <dbReference type="ChEBI" id="CHEBI:33019"/>
        <dbReference type="ChEBI" id="CHEBI:57692"/>
        <dbReference type="ChEBI" id="CHEBI:58210"/>
        <dbReference type="EC" id="2.7.7.2"/>
    </reaction>
</comment>
<dbReference type="EMBL" id="CP019082">
    <property type="protein sequence ID" value="APW60805.1"/>
    <property type="molecule type" value="Genomic_DNA"/>
</dbReference>
<comment type="catalytic activity">
    <reaction evidence="13 15">
        <text>riboflavin + ATP = FMN + ADP + H(+)</text>
        <dbReference type="Rhea" id="RHEA:14357"/>
        <dbReference type="ChEBI" id="CHEBI:15378"/>
        <dbReference type="ChEBI" id="CHEBI:30616"/>
        <dbReference type="ChEBI" id="CHEBI:57986"/>
        <dbReference type="ChEBI" id="CHEBI:58210"/>
        <dbReference type="ChEBI" id="CHEBI:456216"/>
        <dbReference type="EC" id="2.7.1.26"/>
    </reaction>
</comment>
<dbReference type="GO" id="GO:0009231">
    <property type="term" value="P:riboflavin biosynthetic process"/>
    <property type="evidence" value="ECO:0007669"/>
    <property type="project" value="InterPro"/>
</dbReference>
<dbReference type="Pfam" id="PF01687">
    <property type="entry name" value="Flavokinase"/>
    <property type="match status" value="1"/>
</dbReference>
<evidence type="ECO:0000256" key="4">
    <source>
        <dbReference type="ARBA" id="ARBA00022630"/>
    </source>
</evidence>
<evidence type="ECO:0000313" key="18">
    <source>
        <dbReference type="Proteomes" id="UP000186309"/>
    </source>
</evidence>
<dbReference type="InterPro" id="IPR014729">
    <property type="entry name" value="Rossmann-like_a/b/a_fold"/>
</dbReference>
<dbReference type="GO" id="GO:0003919">
    <property type="term" value="F:FMN adenylyltransferase activity"/>
    <property type="evidence" value="ECO:0007669"/>
    <property type="project" value="UniProtKB-UniRule"/>
</dbReference>
<evidence type="ECO:0000256" key="13">
    <source>
        <dbReference type="ARBA" id="ARBA00047880"/>
    </source>
</evidence>
<organism evidence="17 18">
    <name type="scientific">Paludisphaera borealis</name>
    <dbReference type="NCBI Taxonomy" id="1387353"/>
    <lineage>
        <taxon>Bacteria</taxon>
        <taxon>Pseudomonadati</taxon>
        <taxon>Planctomycetota</taxon>
        <taxon>Planctomycetia</taxon>
        <taxon>Isosphaerales</taxon>
        <taxon>Isosphaeraceae</taxon>
        <taxon>Paludisphaera</taxon>
    </lineage>
</organism>
<dbReference type="AlphaFoldDB" id="A0A1U7CPD7"/>
<keyword evidence="11 15" id="KW-0067">ATP-binding</keyword>
<dbReference type="EC" id="2.7.1.26" evidence="15"/>
<evidence type="ECO:0000313" key="17">
    <source>
        <dbReference type="EMBL" id="APW60805.1"/>
    </source>
</evidence>
<keyword evidence="18" id="KW-1185">Reference proteome</keyword>
<comment type="pathway">
    <text evidence="3 15">Cofactor biosynthesis; FMN biosynthesis; FMN from riboflavin (ATP route): step 1/1.</text>
</comment>
<gene>
    <name evidence="17" type="primary">ribF</name>
    <name evidence="17" type="ORF">BSF38_02294</name>
</gene>
<dbReference type="Pfam" id="PF06574">
    <property type="entry name" value="FAD_syn"/>
    <property type="match status" value="1"/>
</dbReference>
<protein>
    <recommendedName>
        <fullName evidence="15">Riboflavin biosynthesis protein</fullName>
    </recommendedName>
    <domain>
        <recommendedName>
            <fullName evidence="15">Riboflavin kinase</fullName>
            <ecNumber evidence="15">2.7.1.26</ecNumber>
        </recommendedName>
        <alternativeName>
            <fullName evidence="15">Flavokinase</fullName>
        </alternativeName>
    </domain>
    <domain>
        <recommendedName>
            <fullName evidence="15">FMN adenylyltransferase</fullName>
            <ecNumber evidence="15">2.7.7.2</ecNumber>
        </recommendedName>
        <alternativeName>
            <fullName evidence="15">FAD pyrophosphorylase</fullName>
        </alternativeName>
        <alternativeName>
            <fullName evidence="15">FAD synthase</fullName>
        </alternativeName>
    </domain>
</protein>
<dbReference type="SUPFAM" id="SSF52374">
    <property type="entry name" value="Nucleotidylyl transferase"/>
    <property type="match status" value="1"/>
</dbReference>
<evidence type="ECO:0000256" key="6">
    <source>
        <dbReference type="ARBA" id="ARBA00022679"/>
    </source>
</evidence>
<comment type="function">
    <text evidence="1">Catalyzes the phosphorylation of riboflavin to FMN followed by the adenylation of FMN to FAD.</text>
</comment>
<keyword evidence="8 15" id="KW-0547">Nucleotide-binding</keyword>